<dbReference type="Gene3D" id="2.80.10.50">
    <property type="match status" value="1"/>
</dbReference>
<evidence type="ECO:0000313" key="1">
    <source>
        <dbReference type="EMBL" id="XDQ15902.1"/>
    </source>
</evidence>
<protein>
    <submittedName>
        <fullName evidence="1">RICIN domain-containing protein</fullName>
    </submittedName>
</protein>
<dbReference type="InterPro" id="IPR035992">
    <property type="entry name" value="Ricin_B-like_lectins"/>
</dbReference>
<dbReference type="RefSeq" id="WP_369275824.1">
    <property type="nucleotide sequence ID" value="NZ_CP163432.1"/>
</dbReference>
<dbReference type="AlphaFoldDB" id="A0AB39NC96"/>
<dbReference type="CDD" id="cd00161">
    <property type="entry name" value="beta-trefoil_Ricin-like"/>
    <property type="match status" value="1"/>
</dbReference>
<name>A0AB39NC96_9ACTN</name>
<accession>A0AB39NC96</accession>
<sequence length="200" mass="21113">MKHLSKEFAVGTMITAAVSGSLSGVVTSPVHAATFFNHIKAQHSGKVLSATPVGNGSAVVDGNVVAQVTAKASDLRQQWVAEGKGFSQGGAVFSYKLRQKIIAKHGEVVNGCLDAPNDQFSQKENSNLVVRACDGTDTQKWIRFTDEDAGSGFVRTKNFFNGKYVSILNQSKLEGASLVQTASSVGAHRKFSVVGVASKP</sequence>
<organism evidence="1">
    <name type="scientific">Streptomyces sp. R11</name>
    <dbReference type="NCBI Taxonomy" id="3238625"/>
    <lineage>
        <taxon>Bacteria</taxon>
        <taxon>Bacillati</taxon>
        <taxon>Actinomycetota</taxon>
        <taxon>Actinomycetes</taxon>
        <taxon>Kitasatosporales</taxon>
        <taxon>Streptomycetaceae</taxon>
        <taxon>Streptomyces</taxon>
    </lineage>
</organism>
<reference evidence="1" key="1">
    <citation type="submission" date="2024-07" db="EMBL/GenBank/DDBJ databases">
        <authorList>
            <person name="Yu S.T."/>
        </authorList>
    </citation>
    <scope>NUCLEOTIDE SEQUENCE</scope>
    <source>
        <strain evidence="1">R11</strain>
    </source>
</reference>
<gene>
    <name evidence="1" type="ORF">AB5J55_43065</name>
</gene>
<dbReference type="SUPFAM" id="SSF50370">
    <property type="entry name" value="Ricin B-like lectins"/>
    <property type="match status" value="1"/>
</dbReference>
<proteinExistence type="predicted"/>
<dbReference type="EMBL" id="CP163432">
    <property type="protein sequence ID" value="XDQ15902.1"/>
    <property type="molecule type" value="Genomic_DNA"/>
</dbReference>